<proteinExistence type="inferred from homology"/>
<dbReference type="Gene3D" id="3.30.950.10">
    <property type="entry name" value="Methyltransferase, Cobalt-precorrin-4 Transmethylase, Domain 2"/>
    <property type="match status" value="1"/>
</dbReference>
<protein>
    <submittedName>
        <fullName evidence="9">Precorrin-2 C20-methyltransferase</fullName>
    </submittedName>
</protein>
<evidence type="ECO:0000256" key="4">
    <source>
        <dbReference type="ARBA" id="ARBA00022603"/>
    </source>
</evidence>
<dbReference type="CDD" id="cd11645">
    <property type="entry name" value="Precorrin_2_C20_MT"/>
    <property type="match status" value="1"/>
</dbReference>
<evidence type="ECO:0000256" key="3">
    <source>
        <dbReference type="ARBA" id="ARBA00022573"/>
    </source>
</evidence>
<dbReference type="UniPathway" id="UPA00148"/>
<evidence type="ECO:0000256" key="6">
    <source>
        <dbReference type="ARBA" id="ARBA00022691"/>
    </source>
</evidence>
<dbReference type="NCBIfam" id="TIGR01467">
    <property type="entry name" value="cobI_cbiL"/>
    <property type="match status" value="1"/>
</dbReference>
<dbReference type="PANTHER" id="PTHR43467">
    <property type="entry name" value="COBALT-PRECORRIN-2 C(20)-METHYLTRANSFERASE"/>
    <property type="match status" value="1"/>
</dbReference>
<dbReference type="SUPFAM" id="SSF53790">
    <property type="entry name" value="Tetrapyrrole methylase"/>
    <property type="match status" value="1"/>
</dbReference>
<keyword evidence="5 9" id="KW-0808">Transferase</keyword>
<dbReference type="PIRSF" id="PIRSF036427">
    <property type="entry name" value="Precrrn-2_mtase"/>
    <property type="match status" value="1"/>
</dbReference>
<dbReference type="InterPro" id="IPR014776">
    <property type="entry name" value="4pyrrole_Mease_sub2"/>
</dbReference>
<dbReference type="GO" id="GO:0030788">
    <property type="term" value="F:precorrin-2 C20-methyltransferase activity"/>
    <property type="evidence" value="ECO:0007669"/>
    <property type="project" value="InterPro"/>
</dbReference>
<gene>
    <name evidence="9" type="ORF">KL86DPRO_11426</name>
</gene>
<dbReference type="Gene3D" id="3.40.1010.10">
    <property type="entry name" value="Cobalt-precorrin-4 Transmethylase, Domain 1"/>
    <property type="match status" value="1"/>
</dbReference>
<name>A0A212JGX6_9DELT</name>
<keyword evidence="3" id="KW-0169">Cobalamin biosynthesis</keyword>
<keyword evidence="6" id="KW-0949">S-adenosyl-L-methionine</keyword>
<dbReference type="GO" id="GO:0032259">
    <property type="term" value="P:methylation"/>
    <property type="evidence" value="ECO:0007669"/>
    <property type="project" value="UniProtKB-KW"/>
</dbReference>
<comment type="pathway">
    <text evidence="1">Cofactor biosynthesis; adenosylcobalamin biosynthesis.</text>
</comment>
<evidence type="ECO:0000256" key="5">
    <source>
        <dbReference type="ARBA" id="ARBA00022679"/>
    </source>
</evidence>
<evidence type="ECO:0000256" key="7">
    <source>
        <dbReference type="PIRNR" id="PIRNR036427"/>
    </source>
</evidence>
<comment type="similarity">
    <text evidence="2 7">Belongs to the precorrin methyltransferase family.</text>
</comment>
<dbReference type="Pfam" id="PF00590">
    <property type="entry name" value="TP_methylase"/>
    <property type="match status" value="1"/>
</dbReference>
<accession>A0A212JGX6</accession>
<dbReference type="InterPro" id="IPR006364">
    <property type="entry name" value="CobI/CbiL/CobIJ_dom"/>
</dbReference>
<keyword evidence="4 9" id="KW-0489">Methyltransferase</keyword>
<evidence type="ECO:0000313" key="9">
    <source>
        <dbReference type="EMBL" id="SBV98661.1"/>
    </source>
</evidence>
<reference evidence="9" key="1">
    <citation type="submission" date="2016-04" db="EMBL/GenBank/DDBJ databases">
        <authorList>
            <person name="Evans L.H."/>
            <person name="Alamgir A."/>
            <person name="Owens N."/>
            <person name="Weber N.D."/>
            <person name="Virtaneva K."/>
            <person name="Barbian K."/>
            <person name="Babar A."/>
            <person name="Rosenke K."/>
        </authorList>
    </citation>
    <scope>NUCLEOTIDE SEQUENCE</scope>
    <source>
        <strain evidence="9">86</strain>
    </source>
</reference>
<dbReference type="GO" id="GO:0009236">
    <property type="term" value="P:cobalamin biosynthetic process"/>
    <property type="evidence" value="ECO:0007669"/>
    <property type="project" value="UniProtKB-UniRule"/>
</dbReference>
<organism evidence="9">
    <name type="scientific">uncultured delta proteobacterium</name>
    <dbReference type="NCBI Taxonomy" id="34034"/>
    <lineage>
        <taxon>Bacteria</taxon>
        <taxon>Deltaproteobacteria</taxon>
        <taxon>environmental samples</taxon>
    </lineage>
</organism>
<dbReference type="InterPro" id="IPR035996">
    <property type="entry name" value="4pyrrol_Methylase_sf"/>
</dbReference>
<dbReference type="InterPro" id="IPR014777">
    <property type="entry name" value="4pyrrole_Mease_sub1"/>
</dbReference>
<dbReference type="InterPro" id="IPR012382">
    <property type="entry name" value="CobI/CbiL"/>
</dbReference>
<evidence type="ECO:0000256" key="2">
    <source>
        <dbReference type="ARBA" id="ARBA00005879"/>
    </source>
</evidence>
<feature type="domain" description="Tetrapyrrole methylase" evidence="8">
    <location>
        <begin position="9"/>
        <end position="217"/>
    </location>
</feature>
<dbReference type="AlphaFoldDB" id="A0A212JGX6"/>
<sequence>MTTTPKPGTLYGVGVGPGAPDLLTLRAVSVLQKTHVVLAAASTKNEYSTALEIARPHLPEGARIVRLAFPMTHDEKALALAWEENARIAASCLEAGDDAVFLTLGDPLIYSTFGYLMRTVNALFPHIPVAVVPGVTSFQAAAAATRTVLCEKDENFLLLPGVMDEEALRADLRLGDNAAILKAYKTLPMIQAVLASEKDPKDALFVSRLGLDGEVIAPAEQAPASPNYLSLILATKKNRV</sequence>
<dbReference type="InterPro" id="IPR000878">
    <property type="entry name" value="4pyrrol_Mease"/>
</dbReference>
<evidence type="ECO:0000256" key="1">
    <source>
        <dbReference type="ARBA" id="ARBA00004953"/>
    </source>
</evidence>
<dbReference type="EMBL" id="FLUQ01000001">
    <property type="protein sequence ID" value="SBV98661.1"/>
    <property type="molecule type" value="Genomic_DNA"/>
</dbReference>
<evidence type="ECO:0000259" key="8">
    <source>
        <dbReference type="Pfam" id="PF00590"/>
    </source>
</evidence>
<dbReference type="PANTHER" id="PTHR43467:SF2">
    <property type="entry name" value="COBALT-PRECORRIN-2 C(20)-METHYLTRANSFERASE"/>
    <property type="match status" value="1"/>
</dbReference>